<sequence length="446" mass="51470">MDQAGLTNEQTEKVLQFQDLTGIEDINICRDVLIRHQWDLEVAIQEQLNIREGRPSMYAASNDVRAPQVINDRFLQHVFPARMASGRDGNGSSGGFTGFLGYFLKYVFQLCYDTFSSIITAFLSVFRSDERIVTDPLGDVMNFIQAYREKYPQHPVFYQGTYAQALNDAKQELKFLLVYLHSDASNVQDVQRFCSETLSDHSVIDYINRNMLFWGCDVSSPEGYRVSHSINARTYPVMVMIGLRVNKMIIVGRMEGHCPPEELLRRLQVVFNDNEVWLNHARAERLERSLTQSLRQQQDEAYEQSLRADQEKERKKQLEREELLRAQQAQEDEKRAEQQKKEDIARLKIDMASRVPSEPSQDSPDSISVVFKLPSGERIERRFQSSSSLEDVYNYVFCHPSSPDTFEITTNFPKRVLNTKDSQSSMTLKEAGLKNREVLFVNDLDA</sequence>
<evidence type="ECO:0000256" key="4">
    <source>
        <dbReference type="SAM" id="Coils"/>
    </source>
</evidence>
<feature type="domain" description="UBX" evidence="5">
    <location>
        <begin position="362"/>
        <end position="441"/>
    </location>
</feature>
<dbReference type="InterPro" id="IPR029071">
    <property type="entry name" value="Ubiquitin-like_domsf"/>
</dbReference>
<dbReference type="GO" id="GO:0005783">
    <property type="term" value="C:endoplasmic reticulum"/>
    <property type="evidence" value="ECO:0007669"/>
    <property type="project" value="TreeGrafter"/>
</dbReference>
<dbReference type="InterPro" id="IPR001012">
    <property type="entry name" value="UBX_dom"/>
</dbReference>
<feature type="coiled-coil region" evidence="4">
    <location>
        <begin position="280"/>
        <end position="346"/>
    </location>
</feature>
<dbReference type="Pfam" id="PF00789">
    <property type="entry name" value="UBX"/>
    <property type="match status" value="1"/>
</dbReference>
<dbReference type="CDD" id="cd14414">
    <property type="entry name" value="UBA_FAF2"/>
    <property type="match status" value="1"/>
</dbReference>
<dbReference type="InterPro" id="IPR054109">
    <property type="entry name" value="UBA_8"/>
</dbReference>
<dbReference type="Gene3D" id="3.40.30.10">
    <property type="entry name" value="Glutaredoxin"/>
    <property type="match status" value="1"/>
</dbReference>
<evidence type="ECO:0000256" key="1">
    <source>
        <dbReference type="ARBA" id="ARBA00004496"/>
    </source>
</evidence>
<dbReference type="PROSITE" id="PS50033">
    <property type="entry name" value="UBX"/>
    <property type="match status" value="1"/>
</dbReference>
<evidence type="ECO:0000256" key="2">
    <source>
        <dbReference type="ARBA" id="ARBA00022490"/>
    </source>
</evidence>
<proteinExistence type="evidence at transcript level"/>
<keyword evidence="3 4" id="KW-0175">Coiled coil</keyword>
<dbReference type="SMART" id="SM00594">
    <property type="entry name" value="UAS"/>
    <property type="match status" value="1"/>
</dbReference>
<dbReference type="PANTHER" id="PTHR23322">
    <property type="entry name" value="FAS-ASSOCIATED PROTEIN"/>
    <property type="match status" value="1"/>
</dbReference>
<dbReference type="InterPro" id="IPR049483">
    <property type="entry name" value="FAF1_2-like_UAS"/>
</dbReference>
<dbReference type="InterPro" id="IPR036249">
    <property type="entry name" value="Thioredoxin-like_sf"/>
</dbReference>
<organism evidence="6">
    <name type="scientific">Tabanus bromius</name>
    <name type="common">Band-eyed brown horse fly</name>
    <dbReference type="NCBI Taxonomy" id="304241"/>
    <lineage>
        <taxon>Eukaryota</taxon>
        <taxon>Metazoa</taxon>
        <taxon>Ecdysozoa</taxon>
        <taxon>Arthropoda</taxon>
        <taxon>Hexapoda</taxon>
        <taxon>Insecta</taxon>
        <taxon>Pterygota</taxon>
        <taxon>Neoptera</taxon>
        <taxon>Endopterygota</taxon>
        <taxon>Diptera</taxon>
        <taxon>Brachycera</taxon>
        <taxon>Tabanomorpha</taxon>
        <taxon>Tabanoidea</taxon>
        <taxon>Tabanidae</taxon>
        <taxon>Tabanus</taxon>
    </lineage>
</organism>
<evidence type="ECO:0000313" key="6">
    <source>
        <dbReference type="EMBL" id="JAI15799.1"/>
    </source>
</evidence>
<dbReference type="SUPFAM" id="SSF52833">
    <property type="entry name" value="Thioredoxin-like"/>
    <property type="match status" value="1"/>
</dbReference>
<evidence type="ECO:0000256" key="3">
    <source>
        <dbReference type="ARBA" id="ARBA00023054"/>
    </source>
</evidence>
<dbReference type="Gene3D" id="1.10.8.10">
    <property type="entry name" value="DNA helicase RuvA subunit, C-terminal domain"/>
    <property type="match status" value="1"/>
</dbReference>
<dbReference type="SMART" id="SM00166">
    <property type="entry name" value="UBX"/>
    <property type="match status" value="1"/>
</dbReference>
<dbReference type="EMBL" id="GDAI01001804">
    <property type="protein sequence ID" value="JAI15799.1"/>
    <property type="molecule type" value="mRNA"/>
</dbReference>
<dbReference type="InterPro" id="IPR006577">
    <property type="entry name" value="UAS"/>
</dbReference>
<reference evidence="6" key="1">
    <citation type="journal article" date="2015" name="Insect Biochem. Mol. Biol.">
        <title>An insight into the sialome of the horse fly, Tabanus bromius.</title>
        <authorList>
            <person name="Ribeiro J.M."/>
            <person name="Kazimirova M."/>
            <person name="Takac P."/>
            <person name="Andersen J.F."/>
            <person name="Francischetti I.M."/>
        </authorList>
    </citation>
    <scope>NUCLEOTIDE SEQUENCE</scope>
</reference>
<dbReference type="AlphaFoldDB" id="A0A0K8TN65"/>
<dbReference type="PANTHER" id="PTHR23322:SF1">
    <property type="entry name" value="FAS-ASSOCIATED FACTOR 2"/>
    <property type="match status" value="1"/>
</dbReference>
<dbReference type="Pfam" id="PF22566">
    <property type="entry name" value="UBA_8"/>
    <property type="match status" value="1"/>
</dbReference>
<dbReference type="Gene3D" id="3.10.20.90">
    <property type="entry name" value="Phosphatidylinositol 3-kinase Catalytic Subunit, Chain A, domain 1"/>
    <property type="match status" value="1"/>
</dbReference>
<protein>
    <submittedName>
        <fullName evidence="6">Putative regulator of the ubiquitin pathway</fullName>
    </submittedName>
</protein>
<evidence type="ECO:0000259" key="5">
    <source>
        <dbReference type="PROSITE" id="PS50033"/>
    </source>
</evidence>
<dbReference type="GO" id="GO:0036503">
    <property type="term" value="P:ERAD pathway"/>
    <property type="evidence" value="ECO:0007669"/>
    <property type="project" value="TreeGrafter"/>
</dbReference>
<accession>A0A0K8TN65</accession>
<keyword evidence="2" id="KW-0963">Cytoplasm</keyword>
<comment type="subcellular location">
    <subcellularLocation>
        <location evidence="1">Cytoplasm</location>
    </subcellularLocation>
</comment>
<dbReference type="InterPro" id="IPR050730">
    <property type="entry name" value="UBX_domain-protein"/>
</dbReference>
<dbReference type="SUPFAM" id="SSF54236">
    <property type="entry name" value="Ubiquitin-like"/>
    <property type="match status" value="1"/>
</dbReference>
<dbReference type="CDD" id="cd16120">
    <property type="entry name" value="UBX_UBXN3B"/>
    <property type="match status" value="1"/>
</dbReference>
<dbReference type="Pfam" id="PF21021">
    <property type="entry name" value="FAF1"/>
    <property type="match status" value="1"/>
</dbReference>
<name>A0A0K8TN65_TABBR</name>
<dbReference type="GO" id="GO:0043130">
    <property type="term" value="F:ubiquitin binding"/>
    <property type="evidence" value="ECO:0007669"/>
    <property type="project" value="TreeGrafter"/>
</dbReference>